<dbReference type="EMBL" id="JAGPNK010000011">
    <property type="protein sequence ID" value="KAH7311432.1"/>
    <property type="molecule type" value="Genomic_DNA"/>
</dbReference>
<keyword evidence="2" id="KW-0521">NADP</keyword>
<dbReference type="Pfam" id="PF00106">
    <property type="entry name" value="adh_short"/>
    <property type="match status" value="1"/>
</dbReference>
<dbReference type="Proteomes" id="UP000813444">
    <property type="component" value="Unassembled WGS sequence"/>
</dbReference>
<dbReference type="OrthoDB" id="191139at2759"/>
<dbReference type="GO" id="GO:0016491">
    <property type="term" value="F:oxidoreductase activity"/>
    <property type="evidence" value="ECO:0007669"/>
    <property type="project" value="UniProtKB-KW"/>
</dbReference>
<gene>
    <name evidence="4" type="ORF">B0I35DRAFT_438069</name>
</gene>
<evidence type="ECO:0008006" key="6">
    <source>
        <dbReference type="Google" id="ProtNLM"/>
    </source>
</evidence>
<dbReference type="Gene3D" id="3.40.50.720">
    <property type="entry name" value="NAD(P)-binding Rossmann-like Domain"/>
    <property type="match status" value="1"/>
</dbReference>
<reference evidence="4" key="1">
    <citation type="journal article" date="2021" name="Nat. Commun.">
        <title>Genetic determinants of endophytism in the Arabidopsis root mycobiome.</title>
        <authorList>
            <person name="Mesny F."/>
            <person name="Miyauchi S."/>
            <person name="Thiergart T."/>
            <person name="Pickel B."/>
            <person name="Atanasova L."/>
            <person name="Karlsson M."/>
            <person name="Huettel B."/>
            <person name="Barry K.W."/>
            <person name="Haridas S."/>
            <person name="Chen C."/>
            <person name="Bauer D."/>
            <person name="Andreopoulos W."/>
            <person name="Pangilinan J."/>
            <person name="LaButti K."/>
            <person name="Riley R."/>
            <person name="Lipzen A."/>
            <person name="Clum A."/>
            <person name="Drula E."/>
            <person name="Henrissat B."/>
            <person name="Kohler A."/>
            <person name="Grigoriev I.V."/>
            <person name="Martin F.M."/>
            <person name="Hacquard S."/>
        </authorList>
    </citation>
    <scope>NUCLEOTIDE SEQUENCE</scope>
    <source>
        <strain evidence="4">MPI-CAGE-CH-0235</strain>
    </source>
</reference>
<dbReference type="PANTHER" id="PTHR24320">
    <property type="entry name" value="RETINOL DEHYDROGENASE"/>
    <property type="match status" value="1"/>
</dbReference>
<dbReference type="InterPro" id="IPR002347">
    <property type="entry name" value="SDR_fam"/>
</dbReference>
<name>A0A8K0SLC7_9HYPO</name>
<keyword evidence="5" id="KW-1185">Reference proteome</keyword>
<protein>
    <recommendedName>
        <fullName evidence="6">NAD(P)-binding protein</fullName>
    </recommendedName>
</protein>
<dbReference type="PRINTS" id="PR00081">
    <property type="entry name" value="GDHRDH"/>
</dbReference>
<accession>A0A8K0SLC7</accession>
<evidence type="ECO:0000256" key="1">
    <source>
        <dbReference type="ARBA" id="ARBA00006484"/>
    </source>
</evidence>
<dbReference type="InterPro" id="IPR036291">
    <property type="entry name" value="NAD(P)-bd_dom_sf"/>
</dbReference>
<evidence type="ECO:0000256" key="2">
    <source>
        <dbReference type="ARBA" id="ARBA00022857"/>
    </source>
</evidence>
<proteinExistence type="inferred from homology"/>
<dbReference type="SUPFAM" id="SSF51735">
    <property type="entry name" value="NAD(P)-binding Rossmann-fold domains"/>
    <property type="match status" value="1"/>
</dbReference>
<organism evidence="4 5">
    <name type="scientific">Stachybotrys elegans</name>
    <dbReference type="NCBI Taxonomy" id="80388"/>
    <lineage>
        <taxon>Eukaryota</taxon>
        <taxon>Fungi</taxon>
        <taxon>Dikarya</taxon>
        <taxon>Ascomycota</taxon>
        <taxon>Pezizomycotina</taxon>
        <taxon>Sordariomycetes</taxon>
        <taxon>Hypocreomycetidae</taxon>
        <taxon>Hypocreales</taxon>
        <taxon>Stachybotryaceae</taxon>
        <taxon>Stachybotrys</taxon>
    </lineage>
</organism>
<comment type="caution">
    <text evidence="4">The sequence shown here is derived from an EMBL/GenBank/DDBJ whole genome shotgun (WGS) entry which is preliminary data.</text>
</comment>
<sequence length="314" mass="34278">MTNLTKFTERDIPDLSGYVAIVTGGNSGIGYETANQLALHNARVYIASRSQARVQEAIDTMAKAANKTLDVRFLQLDLQDLKSVKQAAADFTSKEPKLDILINNAGVMTVPYKLTGDGFETQWQVNYLAPHIFTTSLMPSLLSAASAANDKTRVRVVNLSSDLAVVAPGGPRKIQEDVNMTSAKGVFELMHRYAHSKQASIRDAAEINKRYSAQGVTAYSVHPGIVNTNLQNHDNTWLGFIVRNLLKVVARTTPLQGSYNSLFAATSPAAPAHAQGKFLMPVAKIDSRASTWLEEDKDNADLWEKSEAKSKEIA</sequence>
<evidence type="ECO:0000313" key="4">
    <source>
        <dbReference type="EMBL" id="KAH7311432.1"/>
    </source>
</evidence>
<comment type="similarity">
    <text evidence="1">Belongs to the short-chain dehydrogenases/reductases (SDR) family.</text>
</comment>
<dbReference type="AlphaFoldDB" id="A0A8K0SLC7"/>
<evidence type="ECO:0000313" key="5">
    <source>
        <dbReference type="Proteomes" id="UP000813444"/>
    </source>
</evidence>
<dbReference type="PANTHER" id="PTHR24320:SF282">
    <property type="entry name" value="WW DOMAIN-CONTAINING OXIDOREDUCTASE"/>
    <property type="match status" value="1"/>
</dbReference>
<evidence type="ECO:0000256" key="3">
    <source>
        <dbReference type="ARBA" id="ARBA00023002"/>
    </source>
</evidence>
<keyword evidence="3" id="KW-0560">Oxidoreductase</keyword>